<evidence type="ECO:0000256" key="2">
    <source>
        <dbReference type="SAM" id="Phobius"/>
    </source>
</evidence>
<dbReference type="EMBL" id="NOVD01000068">
    <property type="protein sequence ID" value="PCK22509.1"/>
    <property type="molecule type" value="Genomic_DNA"/>
</dbReference>
<comment type="caution">
    <text evidence="3">The sequence shown here is derived from an EMBL/GenBank/DDBJ whole genome shotgun (WGS) entry which is preliminary data.</text>
</comment>
<evidence type="ECO:0000256" key="1">
    <source>
        <dbReference type="SAM" id="Coils"/>
    </source>
</evidence>
<sequence length="369" mass="40148">MEMFLMSTTPSNDPSPRFLPAGAVNEAVVSPAEVEDLLSDITEYDPAANMRLAELEQFDSNSITPELARKRDARRQAGLDGYYDLPPGSGQETAFVMLGMAAIAFVLLGLAVVGVLATTEDSNLYGLAIPFAIPAGFALVGGVAAVRAVRQPLRVTREERAQLRKAHRRTGFEAVGNGEDCGDAQKIAYLADHVIADIGKSAAWKSRLLDEHRIRLDLDRELYEIVSSAAILGKQMRANAVDRDILGGDGPDAERLLQAVKRNAGLISEMRASLVRRVAALLAYRNELAPLDRLIKQMQALDQLEQQEAGLQEAYTQITLNEMATSETTRMSDELTALRANLTAQIEYLRTNVINNPLLSTGLSLTDGL</sequence>
<name>A0A2A5IZV0_RHOSG</name>
<protein>
    <submittedName>
        <fullName evidence="3">Uncharacterized protein</fullName>
    </submittedName>
</protein>
<evidence type="ECO:0000313" key="4">
    <source>
        <dbReference type="Proteomes" id="UP000230886"/>
    </source>
</evidence>
<keyword evidence="1" id="KW-0175">Coiled coil</keyword>
<dbReference type="Proteomes" id="UP000230886">
    <property type="component" value="Unassembled WGS sequence"/>
</dbReference>
<dbReference type="SUPFAM" id="SSF103473">
    <property type="entry name" value="MFS general substrate transporter"/>
    <property type="match status" value="1"/>
</dbReference>
<proteinExistence type="predicted"/>
<dbReference type="AlphaFoldDB" id="A0A2A5IZV0"/>
<feature type="transmembrane region" description="Helical" evidence="2">
    <location>
        <begin position="124"/>
        <end position="149"/>
    </location>
</feature>
<evidence type="ECO:0000313" key="3">
    <source>
        <dbReference type="EMBL" id="PCK22509.1"/>
    </source>
</evidence>
<keyword evidence="2" id="KW-1133">Transmembrane helix</keyword>
<feature type="transmembrane region" description="Helical" evidence="2">
    <location>
        <begin position="95"/>
        <end position="118"/>
    </location>
</feature>
<feature type="coiled-coil region" evidence="1">
    <location>
        <begin position="294"/>
        <end position="321"/>
    </location>
</feature>
<keyword evidence="2" id="KW-0472">Membrane</keyword>
<organism evidence="3 4">
    <name type="scientific">Rhodococcus qingshengii</name>
    <dbReference type="NCBI Taxonomy" id="334542"/>
    <lineage>
        <taxon>Bacteria</taxon>
        <taxon>Bacillati</taxon>
        <taxon>Actinomycetota</taxon>
        <taxon>Actinomycetes</taxon>
        <taxon>Mycobacteriales</taxon>
        <taxon>Nocardiaceae</taxon>
        <taxon>Rhodococcus</taxon>
        <taxon>Rhodococcus erythropolis group</taxon>
    </lineage>
</organism>
<dbReference type="InterPro" id="IPR036259">
    <property type="entry name" value="MFS_trans_sf"/>
</dbReference>
<accession>A0A2A5IZV0</accession>
<reference evidence="3 4" key="1">
    <citation type="submission" date="2017-07" db="EMBL/GenBank/DDBJ databases">
        <title>Draft sequence of Rhodococcus enclensis 23b-28.</title>
        <authorList>
            <person name="Besaury L."/>
            <person name="Sancelme M."/>
            <person name="Amato P."/>
            <person name="Lallement A."/>
            <person name="Delort A.-M."/>
        </authorList>
    </citation>
    <scope>NUCLEOTIDE SEQUENCE [LARGE SCALE GENOMIC DNA]</scope>
    <source>
        <strain evidence="3 4">23b-28</strain>
    </source>
</reference>
<keyword evidence="2" id="KW-0812">Transmembrane</keyword>
<gene>
    <name evidence="3" type="ORF">CHR55_32145</name>
</gene>